<dbReference type="Proteomes" id="UP001499884">
    <property type="component" value="Unassembled WGS sequence"/>
</dbReference>
<name>A0ABP7GKB1_9ACTN</name>
<proteinExistence type="predicted"/>
<evidence type="ECO:0000313" key="1">
    <source>
        <dbReference type="EMBL" id="GAA3762876.1"/>
    </source>
</evidence>
<evidence type="ECO:0000313" key="2">
    <source>
        <dbReference type="Proteomes" id="UP001499884"/>
    </source>
</evidence>
<sequence length="426" mass="49012">MWDRPTTALHRGRTLRYLKIRFALDLAEPHLRPAHRRPAPELPGPGLRATRPPHAQPWRLPLHELADLINLSFLDLAKVVTAHAQGLQRTGLDELLFGPDRIHQSIDALTYARHDRLLHHETRILSGCLDQEARRLAEQEKAVRDRLLEVKRHLKEQRISELTAAGILPFPPATNDSRRLARSWLGRYLADEKEHLVRSLAAAAGVAPSASVHIRCIREKITRCIDNGWLAAPLTDTVQQTLDLDAPAFERRVIADATRHADRDDTLCHPLVLNRWRDQLNTSLTRIAPTVENPHTRYLKPLTLNGPTPSSARREQLHRRRRLFAALLQRRDESLRLITTLNDGMSIAERRDPSHALMKKIGDQTYDELVRRHPELYRHIRACLARYETRYGRLQIPEPRAQLRTQIFDELDQIALRRPAGPPARR</sequence>
<gene>
    <name evidence="1" type="ORF">GCM10023082_65540</name>
</gene>
<reference evidence="2" key="1">
    <citation type="journal article" date="2019" name="Int. J. Syst. Evol. Microbiol.">
        <title>The Global Catalogue of Microorganisms (GCM) 10K type strain sequencing project: providing services to taxonomists for standard genome sequencing and annotation.</title>
        <authorList>
            <consortium name="The Broad Institute Genomics Platform"/>
            <consortium name="The Broad Institute Genome Sequencing Center for Infectious Disease"/>
            <person name="Wu L."/>
            <person name="Ma J."/>
        </authorList>
    </citation>
    <scope>NUCLEOTIDE SEQUENCE [LARGE SCALE GENOMIC DNA]</scope>
    <source>
        <strain evidence="2">JCM 30846</strain>
    </source>
</reference>
<accession>A0ABP7GKB1</accession>
<keyword evidence="2" id="KW-1185">Reference proteome</keyword>
<organism evidence="1 2">
    <name type="scientific">Streptomyces tremellae</name>
    <dbReference type="NCBI Taxonomy" id="1124239"/>
    <lineage>
        <taxon>Bacteria</taxon>
        <taxon>Bacillati</taxon>
        <taxon>Actinomycetota</taxon>
        <taxon>Actinomycetes</taxon>
        <taxon>Kitasatosporales</taxon>
        <taxon>Streptomycetaceae</taxon>
        <taxon>Streptomyces</taxon>
    </lineage>
</organism>
<protein>
    <submittedName>
        <fullName evidence="1">Uncharacterized protein</fullName>
    </submittedName>
</protein>
<comment type="caution">
    <text evidence="1">The sequence shown here is derived from an EMBL/GenBank/DDBJ whole genome shotgun (WGS) entry which is preliminary data.</text>
</comment>
<dbReference type="EMBL" id="BAABEP010000104">
    <property type="protein sequence ID" value="GAA3762876.1"/>
    <property type="molecule type" value="Genomic_DNA"/>
</dbReference>